<gene>
    <name evidence="1" type="ORF">MRB53_002755</name>
</gene>
<comment type="caution">
    <text evidence="1">The sequence shown here is derived from an EMBL/GenBank/DDBJ whole genome shotgun (WGS) entry which is preliminary data.</text>
</comment>
<sequence>MREGSGPVTRSGKIGERERVSGELKVFVKKEKKRPRSGSDAESDEARKVGRGSRESGNGSIDQKRKTAAKSVAEKKRDGTGRFRKDGGIGKGRVREEQLSDEDPYEFKEDVEISRRKTNKGSLKHREDGIGRKRGRGGLLKSNEQAAIDKKKVKVENGKGGEEKFENMGDLDSKNAGSSTRQKKESEPECSGSSAIEKGTPSNSHMSSGSVVEKNKGADWFDKKVFSVERVNDFRLVGTSQEKNSLCTPGKGGVLKASSNSKMKAGGITKKLDGRESEDSPKHPGLSSFSNRKALTDPSISGRRKLPEKPSSAVTVTKNQKIEKKKVSDREAVDSERSLQTDSKNLGAGSKSKSEVKNEGESPLVLERASSSSQKETVEEKVSGTEKQVLRIQIKDMLLNAGWTIEYRPRRDQNYKDAVYINPKGGSYWSIVKAYNAFKMELSSNGKDKRDSSGSDCKRKGRSLVFSPIPNEAVSMLMRNKGVNEESDEELVGSRRNKDVKAHAGSSTKKEKPSPHSDAHSPQGRSRKHKGCALLARSSNKEANGGSDTLTPYAGKRTVLSWLIDSGTVPMNAKVQYMNRRHTHAMLDGWVTRDGIHCCCCSEIVTVPKFEVHAGSKLRQPFQNIVLEKGVSLLQCQVEAWGKQEESMPRGFHSIDVDDDDPDDDTCGICGDGGDLICCDSCPSTFHQSCLNMQKLPRGDWHCPNCSCKFCGLDGSNASDGSGMTLSPLLSCSQCEEKYHQSCIQETDTAPVASKRLYNSFCGHSCRKRFDEDSETSSRTLSQRADCHSKLAVALAVMDECFLPIIDRRSGVNVLHNAVYNCGSNFNRLNYCGFYTAVLERNDEIISAASIRIHGTRLAEMPFIGTRHIYRRQGMCRRLLNAIESALCSLNVEKLIIPAVSELMHTWTVVFGFKPLENLHRQEMRSMNMVVFPGTDLLQKQLLKCDLMEGDTTADAGEVKDRVAGSESCSHTCGVSAAEVLVESLEVPNGSSSEAFGEGTVRDKSEPHDKPTEFVSDEAFVYHADDRTVVENHSLVPSFVVHDHQSSGEGELGSTYDTHRVNVEVLSVESNLHDSSETCIQHSTEVISDALDVVSGSSSEASGAVELTRNDNDMPKVENASLESSKGPYPLDSDIGEVKDTVAASETCSHTCVVPMAEVLLESFDVPHGSSSQIIGEGTVCDKSEPPDMSTEFASGKVFLHHECDTTVVGNCSLVSSPVEHDHQSSGKGELGSTLDTHGVNVEVRSVESNVLASGETCVQHNMEVISDALDAVSGASSEASGAVECNSNNDDTPKVENASLESSIGPCMHDSETGGAKDKVATSESCSHTCGVSAAEVMLESLEVPNVSISQIIGEGTVCDKSEPQDKSTECASDKRFHLHADDTVVENCSLASSVKHDHQSYGDGELGSTHDTHQVNVEVCSVESNLHASGETCVQHTSEVITDALDAVYGSSSEASGGSAVHKPNCFTSGASLILVSESTPCEVADKSIASPLNTSFHGCGEKVMHDTHEVEVAAVEPNARSFDEESVQVAFGMITRTFDTAIGYNIQVSCESTMNHSTKTAAQSSYNASDHSCPPSGECSGQLNYELLPKDPMHISGAALVFPSDIAQQDMQDVANRSHLSSPDESNLHPSGEVTVHVTCEVSGDITSINHNSHVSGKDSVLCTSDVVTVSLDAASKSNCDEGRSSDMLYKSFGSSDSSLCDPDVGSHNTSAVVSKSDGDFPAASSHHVSAEGTMPAICGIKSVETDHHGSVDASVCFNTCTAVANDSDGDFPVTSRHHLSAEGSMPDVLRMETMKLVHHGSVDASVGHNNSDVASGSSEDFPTVSRHHVSAEGAMPDIHRIEPIQVDDHGSVVASVCHNTNAVASEYGEEYKQQVSAEGTILDIRGIESVDHHGSVDSSVCQNKSAVANESSGAFPASSRCHVSAEGTMPDIHRIESVELDHYGSVDASVCHITSSVASKSGGDFPAAHFYQVSAEEGSMPDIHQIELVESDHYGSVDTHLYHNTCAIPSESGRELPAASNHQVSSEGTISGSHGIESVGDLLHPSKSSGDFPAAHGYQVSAEVSIPDIHRIESVESDHYGSVDARLYHNTCTIPSESGRELPAASNHHVSSEGTISGSDGIESVELDHHGFLGTSVCHIASDAASKSGGDFPDASMHETSAEGAIPDVHEIESAEANHQSSVIPGVLHALPSPSAQVCSFFILHLNLTSTSHSQNEESTGLKLSALRTTVISTGSWDLNGLAQHITTQITPSKTGCFFISIEANQCPNDGIKTLVHYHGPYWKRPPKEMLFLRILD</sequence>
<dbReference type="Proteomes" id="UP001234297">
    <property type="component" value="Chromosome 1"/>
</dbReference>
<protein>
    <submittedName>
        <fullName evidence="1">Uncharacterized protein</fullName>
    </submittedName>
</protein>
<organism evidence="1 2">
    <name type="scientific">Persea americana</name>
    <name type="common">Avocado</name>
    <dbReference type="NCBI Taxonomy" id="3435"/>
    <lineage>
        <taxon>Eukaryota</taxon>
        <taxon>Viridiplantae</taxon>
        <taxon>Streptophyta</taxon>
        <taxon>Embryophyta</taxon>
        <taxon>Tracheophyta</taxon>
        <taxon>Spermatophyta</taxon>
        <taxon>Magnoliopsida</taxon>
        <taxon>Magnoliidae</taxon>
        <taxon>Laurales</taxon>
        <taxon>Lauraceae</taxon>
        <taxon>Persea</taxon>
    </lineage>
</organism>
<name>A0ACC2MVE3_PERAE</name>
<keyword evidence="2" id="KW-1185">Reference proteome</keyword>
<dbReference type="EMBL" id="CM056809">
    <property type="protein sequence ID" value="KAJ8649732.1"/>
    <property type="molecule type" value="Genomic_DNA"/>
</dbReference>
<evidence type="ECO:0000313" key="2">
    <source>
        <dbReference type="Proteomes" id="UP001234297"/>
    </source>
</evidence>
<evidence type="ECO:0000313" key="1">
    <source>
        <dbReference type="EMBL" id="KAJ8649732.1"/>
    </source>
</evidence>
<reference evidence="1 2" key="1">
    <citation type="journal article" date="2022" name="Hortic Res">
        <title>A haplotype resolved chromosomal level avocado genome allows analysis of novel avocado genes.</title>
        <authorList>
            <person name="Nath O."/>
            <person name="Fletcher S.J."/>
            <person name="Hayward A."/>
            <person name="Shaw L.M."/>
            <person name="Masouleh A.K."/>
            <person name="Furtado A."/>
            <person name="Henry R.J."/>
            <person name="Mitter N."/>
        </authorList>
    </citation>
    <scope>NUCLEOTIDE SEQUENCE [LARGE SCALE GENOMIC DNA]</scope>
    <source>
        <strain evidence="2">cv. Hass</strain>
    </source>
</reference>
<proteinExistence type="predicted"/>
<accession>A0ACC2MVE3</accession>